<sequence>MMKKWSFLLIAFALLFIAVNVYLIEKKNNKIDRLQYVSKWETVKQSHLIESFSSDGVVAPSETHYFYVDKKAGFNQFLVKEGDTVETGTPLFDYSTLNIEKQKELLDTEIDRIEQEIDSIDSHLQNLSSLLSDAEKDEATQVKTDKKEEESTSIPKTVSYSIKIEINQKELEKEKLEHQLKQYEEQKDNYDSEAKNLTIVSNTSGIVKNISYNLKNPVVTIVSTSPVIQGTLSEEQLSQVESGMKTISTSPLFKGKITGVLEKISTTPKNKPKVEEKSLYPYEISLDDFEQKLHEGYHVNTEVITKEISNAIVINKDSMFMQNKKYYIWVLDKGLIEKKPITLGFQINDKQQVNSGTQIGELYISEPDSIKQSGRFITPLDLGDIDKKSIKQVKWKSALKYVTIGILQK</sequence>
<proteinExistence type="predicted"/>
<evidence type="ECO:0000256" key="3">
    <source>
        <dbReference type="SAM" id="Coils"/>
    </source>
</evidence>
<evidence type="ECO:0000256" key="2">
    <source>
        <dbReference type="ARBA" id="ARBA00023054"/>
    </source>
</evidence>
<evidence type="ECO:0000313" key="6">
    <source>
        <dbReference type="Proteomes" id="UP000595512"/>
    </source>
</evidence>
<feature type="domain" description="YknX-like beta-barrel" evidence="4">
    <location>
        <begin position="227"/>
        <end position="303"/>
    </location>
</feature>
<evidence type="ECO:0000313" key="5">
    <source>
        <dbReference type="EMBL" id="QQX26410.1"/>
    </source>
</evidence>
<dbReference type="PANTHER" id="PTHR32347">
    <property type="entry name" value="EFFLUX SYSTEM COMPONENT YKNX-RELATED"/>
    <property type="match status" value="1"/>
</dbReference>
<feature type="coiled-coil region" evidence="3">
    <location>
        <begin position="96"/>
        <end position="130"/>
    </location>
</feature>
<reference evidence="5 6" key="1">
    <citation type="submission" date="2020-12" db="EMBL/GenBank/DDBJ databases">
        <title>Taxonomic evaluation of the Bacillus sporothermodurans group of bacteria based on whole genome sequences.</title>
        <authorList>
            <person name="Fiedler G."/>
            <person name="Herbstmann A.-D."/>
            <person name="Doll E."/>
            <person name="Wenning M."/>
            <person name="Brinks E."/>
            <person name="Kabisch J."/>
            <person name="Breitenwieser F."/>
            <person name="Lappann M."/>
            <person name="Boehnlein C."/>
            <person name="Franz C."/>
        </authorList>
    </citation>
    <scope>NUCLEOTIDE SEQUENCE [LARGE SCALE GENOMIC DNA]</scope>
    <source>
        <strain evidence="5 6">DSM 10599</strain>
    </source>
</reference>
<dbReference type="InterPro" id="IPR058636">
    <property type="entry name" value="Beta-barrel_YknX"/>
</dbReference>
<protein>
    <recommendedName>
        <fullName evidence="4">YknX-like beta-barrel domain-containing protein</fullName>
    </recommendedName>
</protein>
<dbReference type="InterPro" id="IPR050465">
    <property type="entry name" value="UPF0194_transport"/>
</dbReference>
<dbReference type="Pfam" id="PF25990">
    <property type="entry name" value="Beta-barrel_YknX"/>
    <property type="match status" value="1"/>
</dbReference>
<accession>A0AB37HL01</accession>
<evidence type="ECO:0000256" key="1">
    <source>
        <dbReference type="ARBA" id="ARBA00004196"/>
    </source>
</evidence>
<gene>
    <name evidence="5" type="ORF">JGZ69_06040</name>
</gene>
<dbReference type="AlphaFoldDB" id="A0AB37HL01"/>
<evidence type="ECO:0000259" key="4">
    <source>
        <dbReference type="Pfam" id="PF25990"/>
    </source>
</evidence>
<dbReference type="Proteomes" id="UP000595512">
    <property type="component" value="Chromosome"/>
</dbReference>
<dbReference type="PANTHER" id="PTHR32347:SF14">
    <property type="entry name" value="EFFLUX SYSTEM COMPONENT YKNX-RELATED"/>
    <property type="match status" value="1"/>
</dbReference>
<dbReference type="KEGG" id="hspo:JGZ69_06040"/>
<dbReference type="EMBL" id="CP066701">
    <property type="protein sequence ID" value="QQX26410.1"/>
    <property type="molecule type" value="Genomic_DNA"/>
</dbReference>
<dbReference type="RefSeq" id="WP_142406482.1">
    <property type="nucleotide sequence ID" value="NZ_CP066701.1"/>
</dbReference>
<dbReference type="GO" id="GO:0030313">
    <property type="term" value="C:cell envelope"/>
    <property type="evidence" value="ECO:0007669"/>
    <property type="project" value="UniProtKB-SubCell"/>
</dbReference>
<organism evidence="5 6">
    <name type="scientific">Heyndrickxia sporothermodurans</name>
    <dbReference type="NCBI Taxonomy" id="46224"/>
    <lineage>
        <taxon>Bacteria</taxon>
        <taxon>Bacillati</taxon>
        <taxon>Bacillota</taxon>
        <taxon>Bacilli</taxon>
        <taxon>Bacillales</taxon>
        <taxon>Bacillaceae</taxon>
        <taxon>Heyndrickxia</taxon>
    </lineage>
</organism>
<keyword evidence="2 3" id="KW-0175">Coiled coil</keyword>
<dbReference type="Gene3D" id="2.40.420.20">
    <property type="match status" value="1"/>
</dbReference>
<feature type="coiled-coil region" evidence="3">
    <location>
        <begin position="166"/>
        <end position="200"/>
    </location>
</feature>
<comment type="subcellular location">
    <subcellularLocation>
        <location evidence="1">Cell envelope</location>
    </subcellularLocation>
</comment>
<name>A0AB37HL01_9BACI</name>